<feature type="compositionally biased region" description="Pro residues" evidence="1">
    <location>
        <begin position="1"/>
        <end position="17"/>
    </location>
</feature>
<sequence length="136" mass="13622">MGSPSPPATPSSTPPPTTRSAITSCPTGLCTSSSKATPCPRRGQIRFGPRLSISGGASGRRGSIEPCGDRNASGRLERVPSSTCAVAAEAEVAAACSSRPTTLGSTATTMVPPSARSSVCSVAGPSCQCSLYMCAW</sequence>
<feature type="compositionally biased region" description="Polar residues" evidence="1">
    <location>
        <begin position="25"/>
        <end position="36"/>
    </location>
</feature>
<organism evidence="2">
    <name type="scientific">Arundo donax</name>
    <name type="common">Giant reed</name>
    <name type="synonym">Donax arundinaceus</name>
    <dbReference type="NCBI Taxonomy" id="35708"/>
    <lineage>
        <taxon>Eukaryota</taxon>
        <taxon>Viridiplantae</taxon>
        <taxon>Streptophyta</taxon>
        <taxon>Embryophyta</taxon>
        <taxon>Tracheophyta</taxon>
        <taxon>Spermatophyta</taxon>
        <taxon>Magnoliopsida</taxon>
        <taxon>Liliopsida</taxon>
        <taxon>Poales</taxon>
        <taxon>Poaceae</taxon>
        <taxon>PACMAD clade</taxon>
        <taxon>Arundinoideae</taxon>
        <taxon>Arundineae</taxon>
        <taxon>Arundo</taxon>
    </lineage>
</organism>
<dbReference type="EMBL" id="GBRH01207614">
    <property type="protein sequence ID" value="JAD90281.1"/>
    <property type="molecule type" value="Transcribed_RNA"/>
</dbReference>
<name>A0A0A9DR41_ARUDO</name>
<evidence type="ECO:0000256" key="1">
    <source>
        <dbReference type="SAM" id="MobiDB-lite"/>
    </source>
</evidence>
<accession>A0A0A9DR41</accession>
<evidence type="ECO:0000313" key="2">
    <source>
        <dbReference type="EMBL" id="JAD90281.1"/>
    </source>
</evidence>
<protein>
    <submittedName>
        <fullName evidence="2">Uncharacterized protein</fullName>
    </submittedName>
</protein>
<reference evidence="2" key="2">
    <citation type="journal article" date="2015" name="Data Brief">
        <title>Shoot transcriptome of the giant reed, Arundo donax.</title>
        <authorList>
            <person name="Barrero R.A."/>
            <person name="Guerrero F.D."/>
            <person name="Moolhuijzen P."/>
            <person name="Goolsby J.A."/>
            <person name="Tidwell J."/>
            <person name="Bellgard S.E."/>
            <person name="Bellgard M.I."/>
        </authorList>
    </citation>
    <scope>NUCLEOTIDE SEQUENCE</scope>
    <source>
        <tissue evidence="2">Shoot tissue taken approximately 20 cm above the soil surface</tissue>
    </source>
</reference>
<feature type="region of interest" description="Disordered" evidence="1">
    <location>
        <begin position="1"/>
        <end position="78"/>
    </location>
</feature>
<reference evidence="2" key="1">
    <citation type="submission" date="2014-09" db="EMBL/GenBank/DDBJ databases">
        <authorList>
            <person name="Magalhaes I.L.F."/>
            <person name="Oliveira U."/>
            <person name="Santos F.R."/>
            <person name="Vidigal T.H.D.A."/>
            <person name="Brescovit A.D."/>
            <person name="Santos A.J."/>
        </authorList>
    </citation>
    <scope>NUCLEOTIDE SEQUENCE</scope>
    <source>
        <tissue evidence="2">Shoot tissue taken approximately 20 cm above the soil surface</tissue>
    </source>
</reference>
<dbReference type="AlphaFoldDB" id="A0A0A9DR41"/>
<proteinExistence type="predicted"/>